<organism evidence="3">
    <name type="scientific">Serpula lacrymans var. lacrymans (strain S7.3)</name>
    <name type="common">Dry rot fungus</name>
    <dbReference type="NCBI Taxonomy" id="936435"/>
    <lineage>
        <taxon>Eukaryota</taxon>
        <taxon>Fungi</taxon>
        <taxon>Dikarya</taxon>
        <taxon>Basidiomycota</taxon>
        <taxon>Agaricomycotina</taxon>
        <taxon>Agaricomycetes</taxon>
        <taxon>Agaricomycetidae</taxon>
        <taxon>Boletales</taxon>
        <taxon>Coniophorineae</taxon>
        <taxon>Serpulaceae</taxon>
        <taxon>Serpula</taxon>
    </lineage>
</organism>
<accession>F8PGX2</accession>
<protein>
    <submittedName>
        <fullName evidence="2">Uncharacterized protein</fullName>
    </submittedName>
</protein>
<proteinExistence type="predicted"/>
<dbReference type="HOGENOM" id="CLU_826822_0_0_1"/>
<keyword evidence="3" id="KW-1185">Reference proteome</keyword>
<dbReference type="InParanoid" id="F8PGX2"/>
<dbReference type="AlphaFoldDB" id="F8PGX2"/>
<sequence length="336" mass="36716">MASLDPELIGLETRTGCNILYCIARGDVKDNFSPGVHASAKVIEACLHIFKNTPEVMALKIDGYITSGVGGLLKISGGRKSTQIKSEIRDLIKTGLYEILKNKRSYSNNDLPIMNYANYKKLEKMRATRSDKGKSKKGQSYKSRAIMESDEDEEVDSEICGAAEHKRSNEDADNTAEGTRIKANFADTTPNQLPNVQPANLAMAVTSVTLSSSATNNRSPTCSVHTAIIPPSSSLSIVALTLPGSHGYFLHSESLLDDFQSADPTFNANQISLNPDLNPNLMFSPIYRDMNRWDSPWLSQPGGGSESTNGMQLDLTDMPTLANQTLNSACMRPWEM</sequence>
<feature type="region of interest" description="Disordered" evidence="1">
    <location>
        <begin position="126"/>
        <end position="155"/>
    </location>
</feature>
<dbReference type="EMBL" id="GL945474">
    <property type="protein sequence ID" value="EGO04409.1"/>
    <property type="molecule type" value="Genomic_DNA"/>
</dbReference>
<evidence type="ECO:0000313" key="3">
    <source>
        <dbReference type="Proteomes" id="UP000008063"/>
    </source>
</evidence>
<dbReference type="OrthoDB" id="3253416at2759"/>
<evidence type="ECO:0000313" key="2">
    <source>
        <dbReference type="EMBL" id="EGO04409.1"/>
    </source>
</evidence>
<name>F8PGX2_SERL3</name>
<dbReference type="Proteomes" id="UP000008063">
    <property type="component" value="Unassembled WGS sequence"/>
</dbReference>
<gene>
    <name evidence="2" type="ORF">SERLA73DRAFT_68092</name>
</gene>
<evidence type="ECO:0000256" key="1">
    <source>
        <dbReference type="SAM" id="MobiDB-lite"/>
    </source>
</evidence>
<reference evidence="3" key="1">
    <citation type="journal article" date="2011" name="Science">
        <title>The plant cell wall-decomposing machinery underlies the functional diversity of forest fungi.</title>
        <authorList>
            <person name="Eastwood D.C."/>
            <person name="Floudas D."/>
            <person name="Binder M."/>
            <person name="Majcherczyk A."/>
            <person name="Schneider P."/>
            <person name="Aerts A."/>
            <person name="Asiegbu F.O."/>
            <person name="Baker S.E."/>
            <person name="Barry K."/>
            <person name="Bendiksby M."/>
            <person name="Blumentritt M."/>
            <person name="Coutinho P.M."/>
            <person name="Cullen D."/>
            <person name="de Vries R.P."/>
            <person name="Gathman A."/>
            <person name="Goodell B."/>
            <person name="Henrissat B."/>
            <person name="Ihrmark K."/>
            <person name="Kauserud H."/>
            <person name="Kohler A."/>
            <person name="LaButti K."/>
            <person name="Lapidus A."/>
            <person name="Lavin J.L."/>
            <person name="Lee Y.-H."/>
            <person name="Lindquist E."/>
            <person name="Lilly W."/>
            <person name="Lucas S."/>
            <person name="Morin E."/>
            <person name="Murat C."/>
            <person name="Oguiza J.A."/>
            <person name="Park J."/>
            <person name="Pisabarro A.G."/>
            <person name="Riley R."/>
            <person name="Rosling A."/>
            <person name="Salamov A."/>
            <person name="Schmidt O."/>
            <person name="Schmutz J."/>
            <person name="Skrede I."/>
            <person name="Stenlid J."/>
            <person name="Wiebenga A."/>
            <person name="Xie X."/>
            <person name="Kuees U."/>
            <person name="Hibbett D.S."/>
            <person name="Hoffmeister D."/>
            <person name="Hoegberg N."/>
            <person name="Martin F."/>
            <person name="Grigoriev I.V."/>
            <person name="Watkinson S.C."/>
        </authorList>
    </citation>
    <scope>NUCLEOTIDE SEQUENCE [LARGE SCALE GENOMIC DNA]</scope>
    <source>
        <strain evidence="3">strain S7.3</strain>
    </source>
</reference>
<dbReference type="STRING" id="936435.F8PGX2"/>